<accession>A0A4R6Y3R0</accession>
<dbReference type="EMBL" id="SNZB01000001">
    <property type="protein sequence ID" value="TDR23718.1"/>
    <property type="molecule type" value="Genomic_DNA"/>
</dbReference>
<evidence type="ECO:0000256" key="1">
    <source>
        <dbReference type="SAM" id="SignalP"/>
    </source>
</evidence>
<keyword evidence="1" id="KW-0732">Signal</keyword>
<dbReference type="OrthoDB" id="195616at2"/>
<dbReference type="Proteomes" id="UP000295724">
    <property type="component" value="Unassembled WGS sequence"/>
</dbReference>
<keyword evidence="3" id="KW-1185">Reference proteome</keyword>
<feature type="chain" id="PRO_5020499976" evidence="1">
    <location>
        <begin position="36"/>
        <end position="143"/>
    </location>
</feature>
<proteinExistence type="predicted"/>
<sequence>MNKPATIKAKKKRLIQGAFLLVALVFSWWSQNQPAASNELEQVIEQQRSDVMVEFDAMVDRLLRDDNEGSRHQKFIVKSGAYTILVAHNIDLAPRVPIQKGDMVRIRGEYEWNNKGGVVHWTHDDPRNRHENGWIELNGKKFK</sequence>
<gene>
    <name evidence="2" type="ORF">C8D91_0582</name>
</gene>
<dbReference type="AlphaFoldDB" id="A0A4R6Y3R0"/>
<name>A0A4R6Y3R0_9GAMM</name>
<feature type="signal peptide" evidence="1">
    <location>
        <begin position="1"/>
        <end position="35"/>
    </location>
</feature>
<organism evidence="2 3">
    <name type="scientific">Marinicella litoralis</name>
    <dbReference type="NCBI Taxonomy" id="644220"/>
    <lineage>
        <taxon>Bacteria</taxon>
        <taxon>Pseudomonadati</taxon>
        <taxon>Pseudomonadota</taxon>
        <taxon>Gammaproteobacteria</taxon>
        <taxon>Lysobacterales</taxon>
        <taxon>Marinicellaceae</taxon>
        <taxon>Marinicella</taxon>
    </lineage>
</organism>
<dbReference type="RefSeq" id="WP_099017663.1">
    <property type="nucleotide sequence ID" value="NZ_NIHB01000001.1"/>
</dbReference>
<dbReference type="InterPro" id="IPR021856">
    <property type="entry name" value="DUF3465"/>
</dbReference>
<reference evidence="2 3" key="1">
    <citation type="submission" date="2019-03" db="EMBL/GenBank/DDBJ databases">
        <title>Genomic Encyclopedia of Type Strains, Phase IV (KMG-IV): sequencing the most valuable type-strain genomes for metagenomic binning, comparative biology and taxonomic classification.</title>
        <authorList>
            <person name="Goeker M."/>
        </authorList>
    </citation>
    <scope>NUCLEOTIDE SEQUENCE [LARGE SCALE GENOMIC DNA]</scope>
    <source>
        <strain evidence="2 3">DSM 25488</strain>
    </source>
</reference>
<dbReference type="Pfam" id="PF11948">
    <property type="entry name" value="DUF3465"/>
    <property type="match status" value="1"/>
</dbReference>
<evidence type="ECO:0000313" key="3">
    <source>
        <dbReference type="Proteomes" id="UP000295724"/>
    </source>
</evidence>
<evidence type="ECO:0000313" key="2">
    <source>
        <dbReference type="EMBL" id="TDR23718.1"/>
    </source>
</evidence>
<protein>
    <submittedName>
        <fullName evidence="2">Uncharacterized protein DUF3465</fullName>
    </submittedName>
</protein>
<comment type="caution">
    <text evidence="2">The sequence shown here is derived from an EMBL/GenBank/DDBJ whole genome shotgun (WGS) entry which is preliminary data.</text>
</comment>